<dbReference type="Pfam" id="PF07963">
    <property type="entry name" value="N_methyl"/>
    <property type="match status" value="1"/>
</dbReference>
<reference evidence="2 3" key="2">
    <citation type="journal article" date="2011" name="Stand. Genomic Sci.">
        <title>Complete genome sequence of Isosphaera pallida type strain (IS1B).</title>
        <authorList>
            <consortium name="US DOE Joint Genome Institute (JGI-PGF)"/>
            <person name="Goker M."/>
            <person name="Cleland D."/>
            <person name="Saunders E."/>
            <person name="Lapidus A."/>
            <person name="Nolan M."/>
            <person name="Lucas S."/>
            <person name="Hammon N."/>
            <person name="Deshpande S."/>
            <person name="Cheng J.F."/>
            <person name="Tapia R."/>
            <person name="Han C."/>
            <person name="Goodwin L."/>
            <person name="Pitluck S."/>
            <person name="Liolios K."/>
            <person name="Pagani I."/>
            <person name="Ivanova N."/>
            <person name="Mavromatis K."/>
            <person name="Pati A."/>
            <person name="Chen A."/>
            <person name="Palaniappan K."/>
            <person name="Land M."/>
            <person name="Hauser L."/>
            <person name="Chang Y.J."/>
            <person name="Jeffries C.D."/>
            <person name="Detter J.C."/>
            <person name="Beck B."/>
            <person name="Woyke T."/>
            <person name="Bristow J."/>
            <person name="Eisen J.A."/>
            <person name="Markowitz V."/>
            <person name="Hugenholtz P."/>
            <person name="Kyrpides N.C."/>
            <person name="Klenk H.P."/>
        </authorList>
    </citation>
    <scope>NUCLEOTIDE SEQUENCE [LARGE SCALE GENOMIC DNA]</scope>
    <source>
        <strain evidence="3">ATCC 43644 / DSM 9630 / IS1B</strain>
    </source>
</reference>
<protein>
    <recommendedName>
        <fullName evidence="1">DUF1559 domain-containing protein</fullName>
    </recommendedName>
</protein>
<dbReference type="InterPro" id="IPR011453">
    <property type="entry name" value="DUF1559"/>
</dbReference>
<dbReference type="PANTHER" id="PTHR30093:SF2">
    <property type="entry name" value="TYPE II SECRETION SYSTEM PROTEIN H"/>
    <property type="match status" value="1"/>
</dbReference>
<dbReference type="InParanoid" id="E8R3R8"/>
<dbReference type="EMBL" id="CP002353">
    <property type="protein sequence ID" value="ADV62653.1"/>
    <property type="molecule type" value="Genomic_DNA"/>
</dbReference>
<dbReference type="PANTHER" id="PTHR30093">
    <property type="entry name" value="GENERAL SECRETION PATHWAY PROTEIN G"/>
    <property type="match status" value="1"/>
</dbReference>
<dbReference type="AlphaFoldDB" id="E8R3R8"/>
<dbReference type="STRING" id="575540.Isop_2073"/>
<dbReference type="InterPro" id="IPR027558">
    <property type="entry name" value="Pre_pil_HX9DG_C"/>
</dbReference>
<sequence length="349" mass="37150">MMGSWRVRRPRVGFTLIELLVVIAIIAVLIALLLPAVQSAREAARRIQCTNNLKQIGLAMHNYESVNGVFPGFGGGLVDIVTFNGFSAQARLLPFMEQAQLNNAINFQVQVLSFVPGVGFPVSPAHRTAITTVVSSYLCPSDGQPGLTVPGYYTFPSAGTNYAVNGGTGQGLNADVRWPTDGVVWNQSAVRIADIVDGTSNTILAAEMIRGAGSDGPNAGRHPEFRRSASRGDIRSVAGGQGYIPPLINPDLDQLAAIATSWRGDRGNSWFIGTAAQGLFLAYHLPNSRTPDIFIHGQGYLAARSLHPGGLNVLLGDGSVRFVKDTINPFTWRALATRNGGEVISADAL</sequence>
<dbReference type="Proteomes" id="UP000008631">
    <property type="component" value="Chromosome"/>
</dbReference>
<dbReference type="RefSeq" id="WP_013564941.1">
    <property type="nucleotide sequence ID" value="NC_014962.1"/>
</dbReference>
<dbReference type="SUPFAM" id="SSF54523">
    <property type="entry name" value="Pili subunits"/>
    <property type="match status" value="1"/>
</dbReference>
<dbReference type="eggNOG" id="COG4968">
    <property type="taxonomic scope" value="Bacteria"/>
</dbReference>
<keyword evidence="3" id="KW-1185">Reference proteome</keyword>
<proteinExistence type="predicted"/>
<dbReference type="Gene3D" id="3.30.700.10">
    <property type="entry name" value="Glycoprotein, Type 4 Pilin"/>
    <property type="match status" value="1"/>
</dbReference>
<organism evidence="2 3">
    <name type="scientific">Isosphaera pallida (strain ATCC 43644 / DSM 9630 / IS1B)</name>
    <dbReference type="NCBI Taxonomy" id="575540"/>
    <lineage>
        <taxon>Bacteria</taxon>
        <taxon>Pseudomonadati</taxon>
        <taxon>Planctomycetota</taxon>
        <taxon>Planctomycetia</taxon>
        <taxon>Isosphaerales</taxon>
        <taxon>Isosphaeraceae</taxon>
        <taxon>Isosphaera</taxon>
    </lineage>
</organism>
<dbReference type="InterPro" id="IPR012902">
    <property type="entry name" value="N_methyl_site"/>
</dbReference>
<dbReference type="HOGENOM" id="CLU_041661_0_0_0"/>
<evidence type="ECO:0000313" key="3">
    <source>
        <dbReference type="Proteomes" id="UP000008631"/>
    </source>
</evidence>
<evidence type="ECO:0000259" key="1">
    <source>
        <dbReference type="Pfam" id="PF07596"/>
    </source>
</evidence>
<gene>
    <name evidence="2" type="ordered locus">Isop_2073</name>
</gene>
<dbReference type="Pfam" id="PF07596">
    <property type="entry name" value="SBP_bac_10"/>
    <property type="match status" value="1"/>
</dbReference>
<accession>E8R3R8</accession>
<name>E8R3R8_ISOPI</name>
<dbReference type="KEGG" id="ipa:Isop_2073"/>
<reference key="1">
    <citation type="submission" date="2010-11" db="EMBL/GenBank/DDBJ databases">
        <title>The complete sequence of chromosome of Isophaera pallida ATCC 43644.</title>
        <authorList>
            <consortium name="US DOE Joint Genome Institute (JGI-PGF)"/>
            <person name="Lucas S."/>
            <person name="Copeland A."/>
            <person name="Lapidus A."/>
            <person name="Bruce D."/>
            <person name="Goodwin L."/>
            <person name="Pitluck S."/>
            <person name="Kyrpides N."/>
            <person name="Mavromatis K."/>
            <person name="Pagani I."/>
            <person name="Ivanova N."/>
            <person name="Saunders E."/>
            <person name="Brettin T."/>
            <person name="Detter J.C."/>
            <person name="Han C."/>
            <person name="Tapia R."/>
            <person name="Land M."/>
            <person name="Hauser L."/>
            <person name="Markowitz V."/>
            <person name="Cheng J.-F."/>
            <person name="Hugenholtz P."/>
            <person name="Woyke T."/>
            <person name="Wu D."/>
            <person name="Eisen J.A."/>
        </authorList>
    </citation>
    <scope>NUCLEOTIDE SEQUENCE</scope>
    <source>
        <strain>ATCC 43644</strain>
    </source>
</reference>
<evidence type="ECO:0000313" key="2">
    <source>
        <dbReference type="EMBL" id="ADV62653.1"/>
    </source>
</evidence>
<dbReference type="NCBIfam" id="TIGR02532">
    <property type="entry name" value="IV_pilin_GFxxxE"/>
    <property type="match status" value="1"/>
</dbReference>
<dbReference type="InterPro" id="IPR045584">
    <property type="entry name" value="Pilin-like"/>
</dbReference>
<dbReference type="NCBIfam" id="TIGR04294">
    <property type="entry name" value="pre_pil_HX9DG"/>
    <property type="match status" value="1"/>
</dbReference>
<feature type="domain" description="DUF1559" evidence="1">
    <location>
        <begin position="38"/>
        <end position="329"/>
    </location>
</feature>